<feature type="region of interest" description="Disordered" evidence="1">
    <location>
        <begin position="201"/>
        <end position="220"/>
    </location>
</feature>
<accession>A0A3G5AG21</accession>
<dbReference type="EMBL" id="MK072426">
    <property type="protein sequence ID" value="AYV84843.1"/>
    <property type="molecule type" value="Genomic_DNA"/>
</dbReference>
<evidence type="ECO:0000256" key="1">
    <source>
        <dbReference type="SAM" id="MobiDB-lite"/>
    </source>
</evidence>
<reference evidence="2" key="1">
    <citation type="submission" date="2018-10" db="EMBL/GenBank/DDBJ databases">
        <title>Hidden diversity of soil giant viruses.</title>
        <authorList>
            <person name="Schulz F."/>
            <person name="Alteio L."/>
            <person name="Goudeau D."/>
            <person name="Ryan E.M."/>
            <person name="Malmstrom R.R."/>
            <person name="Blanchard J."/>
            <person name="Woyke T."/>
        </authorList>
    </citation>
    <scope>NUCLEOTIDE SEQUENCE</scope>
    <source>
        <strain evidence="2">HYV1</strain>
    </source>
</reference>
<protein>
    <submittedName>
        <fullName evidence="2">Uncharacterized protein</fullName>
    </submittedName>
</protein>
<name>A0A3G5AG21_9VIRU</name>
<organism evidence="2">
    <name type="scientific">Hyperionvirus sp</name>
    <dbReference type="NCBI Taxonomy" id="2487770"/>
    <lineage>
        <taxon>Viruses</taxon>
        <taxon>Varidnaviria</taxon>
        <taxon>Bamfordvirae</taxon>
        <taxon>Nucleocytoviricota</taxon>
        <taxon>Megaviricetes</taxon>
        <taxon>Imitervirales</taxon>
        <taxon>Mimiviridae</taxon>
        <taxon>Klosneuvirinae</taxon>
    </lineage>
</organism>
<evidence type="ECO:0000313" key="2">
    <source>
        <dbReference type="EMBL" id="AYV84843.1"/>
    </source>
</evidence>
<sequence length="268" mass="31796">MKNYVNYDELKGNMGDVMCGGILLEPRLQEYMKKKLFFKKNKIVPNVNPEVEFSISQQDIRRLKAFARGERDLYKGDGRFDELGDSEEVGFDFDPDEVYKSDVRYQRFAKKMKRDKEAMKQRHCYGDFDEQYVKAFAEPDVEAWKDNRIMDQRVSDERLMFGRNVEHESRYRCSDKKMLNDRLDGSVPRVGKREGLRDVRRESNLQNSQPTRVGKSIGYPNPSEHYFDYIDDDIQDPNNVVFERGRNTRSDNYSVARGRQQYKREILN</sequence>
<proteinExistence type="predicted"/>
<gene>
    <name evidence="2" type="ORF">Hyperionvirus44_1</name>
</gene>